<proteinExistence type="predicted"/>
<dbReference type="PROSITE" id="PS50103">
    <property type="entry name" value="ZF_C3H1"/>
    <property type="match status" value="1"/>
</dbReference>
<reference evidence="8 9" key="1">
    <citation type="submission" date="2015-07" db="EMBL/GenBank/DDBJ databases">
        <title>Comparative genomics of the Sigatoka disease complex on banana suggests a link between parallel evolutionary changes in Pseudocercospora fijiensis and Pseudocercospora eumusae and increased virulence on the banana host.</title>
        <authorList>
            <person name="Chang T.-C."/>
            <person name="Salvucci A."/>
            <person name="Crous P.W."/>
            <person name="Stergiopoulos I."/>
        </authorList>
    </citation>
    <scope>NUCLEOTIDE SEQUENCE [LARGE SCALE GENOMIC DNA]</scope>
    <source>
        <strain evidence="8 9">CBS 116634</strain>
    </source>
</reference>
<evidence type="ECO:0000313" key="9">
    <source>
        <dbReference type="Proteomes" id="UP000073492"/>
    </source>
</evidence>
<feature type="zinc finger region" description="C3H1-type" evidence="4">
    <location>
        <begin position="461"/>
        <end position="489"/>
    </location>
</feature>
<dbReference type="OrthoDB" id="273070at2759"/>
<keyword evidence="1 4" id="KW-0479">Metal-binding</keyword>
<evidence type="ECO:0000256" key="2">
    <source>
        <dbReference type="ARBA" id="ARBA00022771"/>
    </source>
</evidence>
<gene>
    <name evidence="8" type="ORF">AC579_1943</name>
</gene>
<dbReference type="EMBL" id="LFZO01000236">
    <property type="protein sequence ID" value="KXT10825.1"/>
    <property type="molecule type" value="Genomic_DNA"/>
</dbReference>
<dbReference type="SMART" id="SM00356">
    <property type="entry name" value="ZnF_C3H1"/>
    <property type="match status" value="1"/>
</dbReference>
<dbReference type="Proteomes" id="UP000073492">
    <property type="component" value="Unassembled WGS sequence"/>
</dbReference>
<feature type="coiled-coil region" evidence="5">
    <location>
        <begin position="507"/>
        <end position="534"/>
    </location>
</feature>
<keyword evidence="3 4" id="KW-0862">Zinc</keyword>
<feature type="domain" description="C3H1-type" evidence="7">
    <location>
        <begin position="461"/>
        <end position="489"/>
    </location>
</feature>
<organism evidence="8 9">
    <name type="scientific">Pseudocercospora musae</name>
    <dbReference type="NCBI Taxonomy" id="113226"/>
    <lineage>
        <taxon>Eukaryota</taxon>
        <taxon>Fungi</taxon>
        <taxon>Dikarya</taxon>
        <taxon>Ascomycota</taxon>
        <taxon>Pezizomycotina</taxon>
        <taxon>Dothideomycetes</taxon>
        <taxon>Dothideomycetidae</taxon>
        <taxon>Mycosphaerellales</taxon>
        <taxon>Mycosphaerellaceae</taxon>
        <taxon>Pseudocercospora</taxon>
    </lineage>
</organism>
<feature type="compositionally biased region" description="Polar residues" evidence="6">
    <location>
        <begin position="385"/>
        <end position="395"/>
    </location>
</feature>
<evidence type="ECO:0000256" key="5">
    <source>
        <dbReference type="SAM" id="Coils"/>
    </source>
</evidence>
<keyword evidence="9" id="KW-1185">Reference proteome</keyword>
<comment type="caution">
    <text evidence="8">The sequence shown here is derived from an EMBL/GenBank/DDBJ whole genome shotgun (WGS) entry which is preliminary data.</text>
</comment>
<evidence type="ECO:0000256" key="6">
    <source>
        <dbReference type="SAM" id="MobiDB-lite"/>
    </source>
</evidence>
<dbReference type="AlphaFoldDB" id="A0A139I897"/>
<name>A0A139I897_9PEZI</name>
<feature type="compositionally biased region" description="Low complexity" evidence="6">
    <location>
        <begin position="432"/>
        <end position="442"/>
    </location>
</feature>
<evidence type="ECO:0000256" key="4">
    <source>
        <dbReference type="PROSITE-ProRule" id="PRU00723"/>
    </source>
</evidence>
<dbReference type="GO" id="GO:0008270">
    <property type="term" value="F:zinc ion binding"/>
    <property type="evidence" value="ECO:0007669"/>
    <property type="project" value="UniProtKB-KW"/>
</dbReference>
<protein>
    <recommendedName>
        <fullName evidence="7">C3H1-type domain-containing protein</fullName>
    </recommendedName>
</protein>
<feature type="region of interest" description="Disordered" evidence="6">
    <location>
        <begin position="173"/>
        <end position="230"/>
    </location>
</feature>
<accession>A0A139I897</accession>
<dbReference type="Pfam" id="PF00642">
    <property type="entry name" value="zf-CCCH"/>
    <property type="match status" value="1"/>
</dbReference>
<evidence type="ECO:0000256" key="3">
    <source>
        <dbReference type="ARBA" id="ARBA00022833"/>
    </source>
</evidence>
<feature type="region of interest" description="Disordered" evidence="6">
    <location>
        <begin position="372"/>
        <end position="465"/>
    </location>
</feature>
<keyword evidence="2 4" id="KW-0863">Zinc-finger</keyword>
<evidence type="ECO:0000313" key="8">
    <source>
        <dbReference type="EMBL" id="KXT10825.1"/>
    </source>
</evidence>
<feature type="region of interest" description="Disordered" evidence="6">
    <location>
        <begin position="1"/>
        <end position="104"/>
    </location>
</feature>
<keyword evidence="5" id="KW-0175">Coiled coil</keyword>
<feature type="compositionally biased region" description="Basic and acidic residues" evidence="6">
    <location>
        <begin position="404"/>
        <end position="415"/>
    </location>
</feature>
<dbReference type="InterPro" id="IPR036855">
    <property type="entry name" value="Znf_CCCH_sf"/>
</dbReference>
<dbReference type="Gene3D" id="4.10.1000.10">
    <property type="entry name" value="Zinc finger, CCCH-type"/>
    <property type="match status" value="1"/>
</dbReference>
<feature type="compositionally biased region" description="Acidic residues" evidence="6">
    <location>
        <begin position="221"/>
        <end position="230"/>
    </location>
</feature>
<sequence length="547" mass="59854">MSAFHFPPPPPPPPTSNTRQVTPNYQSGGHSNQRGRGRGRGRGSDRGGQRGGRGRGRGQHGSGQIPHEALASHGNGNHMPRTNAGHAINASYAPQLQSGYPSGNWNVDFQNPTLSYHEINTNAQAQQGHLAQRRHGDALGNSSFPGPPRTLDGHKRKLDALRVSEPRKVVKNGTATAPAVPSFGAPVVVPRPQEIPRVQPRKKSLGLTPGDADPVYSSSESDNEDEDVDEEKLYKALGEGLIFEHNGSIMSLNNVADLAEWIKERKENFPASFRLSEKEEKKRRVGAERKRLLAEAKAALGDRIVRRISQKLNRNGGERVPQDAGRNIALQEAAQRRRPSQPDIDASSGSEALTAAHIEANVPHFGLASQATPATESVAELQRPDPTSTSPTNHLQAGVAPARVEAKSFEKKFGETEEAIVSKPEEEEDDISSISSTSSSSDSSDDGPPETLTTKPPPLSNMKRKPCKFFSATGRCRDGDVCRFKHELKPEVRRRDPYAPILDEPEKRSKMSLYQRLLEQEEEAEEKLALQVIKYLGKMGTFDKRGE</sequence>
<dbReference type="SUPFAM" id="SSF90229">
    <property type="entry name" value="CCCH zinc finger"/>
    <property type="match status" value="1"/>
</dbReference>
<evidence type="ECO:0000259" key="7">
    <source>
        <dbReference type="PROSITE" id="PS50103"/>
    </source>
</evidence>
<evidence type="ECO:0000256" key="1">
    <source>
        <dbReference type="ARBA" id="ARBA00022723"/>
    </source>
</evidence>
<feature type="compositionally biased region" description="Pro residues" evidence="6">
    <location>
        <begin position="1"/>
        <end position="15"/>
    </location>
</feature>
<feature type="region of interest" description="Disordered" evidence="6">
    <location>
        <begin position="125"/>
        <end position="154"/>
    </location>
</feature>
<feature type="compositionally biased region" description="Polar residues" evidence="6">
    <location>
        <begin position="16"/>
        <end position="25"/>
    </location>
</feature>
<feature type="compositionally biased region" description="Polar residues" evidence="6">
    <location>
        <begin position="92"/>
        <end position="104"/>
    </location>
</feature>
<dbReference type="InterPro" id="IPR000571">
    <property type="entry name" value="Znf_CCCH"/>
</dbReference>